<dbReference type="Proteomes" id="UP000603434">
    <property type="component" value="Unassembled WGS sequence"/>
</dbReference>
<dbReference type="CDD" id="cd11715">
    <property type="entry name" value="THUMP_AdoMetMT"/>
    <property type="match status" value="1"/>
</dbReference>
<dbReference type="PANTHER" id="PTHR47313:SF1">
    <property type="entry name" value="RIBOSOMAL RNA LARGE SUBUNIT METHYLTRANSFERASE K_L"/>
    <property type="match status" value="1"/>
</dbReference>
<comment type="caution">
    <text evidence="5">The sequence shown here is derived from an EMBL/GenBank/DDBJ whole genome shotgun (WGS) entry which is preliminary data.</text>
</comment>
<keyword evidence="1 5" id="KW-0489">Methyltransferase</keyword>
<evidence type="ECO:0000256" key="1">
    <source>
        <dbReference type="ARBA" id="ARBA00022603"/>
    </source>
</evidence>
<proteinExistence type="predicted"/>
<dbReference type="SMART" id="SM00981">
    <property type="entry name" value="THUMP"/>
    <property type="match status" value="1"/>
</dbReference>
<organism evidence="5 6">
    <name type="scientific">Candidatus Desulfatibia profunda</name>
    <dbReference type="NCBI Taxonomy" id="2841695"/>
    <lineage>
        <taxon>Bacteria</taxon>
        <taxon>Pseudomonadati</taxon>
        <taxon>Thermodesulfobacteriota</taxon>
        <taxon>Desulfobacteria</taxon>
        <taxon>Desulfobacterales</taxon>
        <taxon>Desulfobacterales incertae sedis</taxon>
        <taxon>Candidatus Desulfatibia</taxon>
    </lineage>
</organism>
<evidence type="ECO:0000313" key="6">
    <source>
        <dbReference type="Proteomes" id="UP000603434"/>
    </source>
</evidence>
<evidence type="ECO:0000256" key="3">
    <source>
        <dbReference type="PROSITE-ProRule" id="PRU00529"/>
    </source>
</evidence>
<feature type="domain" description="THUMP" evidence="4">
    <location>
        <begin position="49"/>
        <end position="161"/>
    </location>
</feature>
<dbReference type="Gene3D" id="3.30.2130.30">
    <property type="match status" value="1"/>
</dbReference>
<dbReference type="PROSITE" id="PS00092">
    <property type="entry name" value="N6_MTASE"/>
    <property type="match status" value="1"/>
</dbReference>
<dbReference type="AlphaFoldDB" id="A0A8J6NTW9"/>
<dbReference type="GO" id="GO:0003723">
    <property type="term" value="F:RNA binding"/>
    <property type="evidence" value="ECO:0007669"/>
    <property type="project" value="UniProtKB-UniRule"/>
</dbReference>
<dbReference type="GO" id="GO:0070043">
    <property type="term" value="F:rRNA (guanine-N7-)-methyltransferase activity"/>
    <property type="evidence" value="ECO:0007669"/>
    <property type="project" value="TreeGrafter"/>
</dbReference>
<dbReference type="PROSITE" id="PS51165">
    <property type="entry name" value="THUMP"/>
    <property type="match status" value="1"/>
</dbReference>
<dbReference type="GO" id="GO:0008990">
    <property type="term" value="F:rRNA (guanine-N2-)-methyltransferase activity"/>
    <property type="evidence" value="ECO:0007669"/>
    <property type="project" value="TreeGrafter"/>
</dbReference>
<evidence type="ECO:0000256" key="2">
    <source>
        <dbReference type="ARBA" id="ARBA00022679"/>
    </source>
</evidence>
<dbReference type="InterPro" id="IPR029063">
    <property type="entry name" value="SAM-dependent_MTases_sf"/>
</dbReference>
<dbReference type="InterPro" id="IPR000241">
    <property type="entry name" value="RlmKL-like_Mtase"/>
</dbReference>
<dbReference type="Gene3D" id="3.40.50.150">
    <property type="entry name" value="Vaccinia Virus protein VP39"/>
    <property type="match status" value="1"/>
</dbReference>
<dbReference type="PANTHER" id="PTHR47313">
    <property type="entry name" value="RIBOSOMAL RNA LARGE SUBUNIT METHYLTRANSFERASE K/L"/>
    <property type="match status" value="1"/>
</dbReference>
<dbReference type="Pfam" id="PF22020">
    <property type="entry name" value="RlmL_1st"/>
    <property type="match status" value="1"/>
</dbReference>
<keyword evidence="3" id="KW-0694">RNA-binding</keyword>
<name>A0A8J6NTW9_9BACT</name>
<sequence>MFKYQKTNRYFAQLPGGFETLAAAELEDLGASRLEPGFRGIHFSADHAALYAINYKARMITRVLAPLISFQCRDRDDLYRAGRSIDWTIFFALKHTFGIFANVADNANIRHSKFAALCLKDAVADFFRQRLGERPNVDPTNPDIWLNLYIERNKGTISLDTSGGSLHRRGYRHKTVEAPMQETVAAAMVELSGWNGEKPIYDPMCGCGMLLCEALMKYCRLPAGFLKQNFGFRFLPDFDNNLWESVKIKADENIRQLPDGLIAGSDIADIAVESAGINCRALPGGDRIELSRKDFKDISGLENRVIVCNPPYGIRLKPADDLGEFYRNFGDFLKQRCRGSQAYIYFGNREMLKKIGLKPAWKKPLKNAGLDGRVAKYELY</sequence>
<accession>A0A8J6NTW9</accession>
<dbReference type="SUPFAM" id="SSF53335">
    <property type="entry name" value="S-adenosyl-L-methionine-dependent methyltransferases"/>
    <property type="match status" value="1"/>
</dbReference>
<dbReference type="Pfam" id="PF01170">
    <property type="entry name" value="UPF0020"/>
    <property type="match status" value="1"/>
</dbReference>
<gene>
    <name evidence="5" type="ORF">H8E23_00835</name>
</gene>
<dbReference type="EMBL" id="JACNJH010000042">
    <property type="protein sequence ID" value="MBC8359928.1"/>
    <property type="molecule type" value="Genomic_DNA"/>
</dbReference>
<dbReference type="InterPro" id="IPR054170">
    <property type="entry name" value="RlmL_1st"/>
</dbReference>
<evidence type="ECO:0000259" key="4">
    <source>
        <dbReference type="PROSITE" id="PS51165"/>
    </source>
</evidence>
<reference evidence="5 6" key="1">
    <citation type="submission" date="2020-08" db="EMBL/GenBank/DDBJ databases">
        <title>Bridging the membrane lipid divide: bacteria of the FCB group superphylum have the potential to synthesize archaeal ether lipids.</title>
        <authorList>
            <person name="Villanueva L."/>
            <person name="Von Meijenfeldt F.A.B."/>
            <person name="Westbye A.B."/>
            <person name="Yadav S."/>
            <person name="Hopmans E.C."/>
            <person name="Dutilh B.E."/>
            <person name="Sinninghe Damste J.S."/>
        </authorList>
    </citation>
    <scope>NUCLEOTIDE SEQUENCE [LARGE SCALE GENOMIC DNA]</scope>
    <source>
        <strain evidence="5">NIOZ-UU30</strain>
    </source>
</reference>
<evidence type="ECO:0000313" key="5">
    <source>
        <dbReference type="EMBL" id="MBC8359928.1"/>
    </source>
</evidence>
<keyword evidence="2" id="KW-0808">Transferase</keyword>
<protein>
    <submittedName>
        <fullName evidence="5">Class I SAM-dependent RNA methyltransferase</fullName>
    </submittedName>
</protein>
<dbReference type="InterPro" id="IPR004114">
    <property type="entry name" value="THUMP_dom"/>
</dbReference>
<dbReference type="InterPro" id="IPR002052">
    <property type="entry name" value="DNA_methylase_N6_adenine_CS"/>
</dbReference>
<dbReference type="Pfam" id="PF02926">
    <property type="entry name" value="THUMP"/>
    <property type="match status" value="1"/>
</dbReference>